<feature type="transmembrane region" description="Helical" evidence="2">
    <location>
        <begin position="83"/>
        <end position="111"/>
    </location>
</feature>
<keyword evidence="2" id="KW-1133">Transmembrane helix</keyword>
<feature type="region of interest" description="Disordered" evidence="1">
    <location>
        <begin position="148"/>
        <end position="218"/>
    </location>
</feature>
<gene>
    <name evidence="3" type="ORF">BGZ97_002016</name>
</gene>
<dbReference type="Proteomes" id="UP000823405">
    <property type="component" value="Unassembled WGS sequence"/>
</dbReference>
<sequence length="218" mass="25346">VGYTVVGSMSGANWVHEALEKSWNKAYLTDKSLIHDLQIESRCQGFYSRGDRAVAMPPSMEGYLVPCAEILNMRFGKRLQRMGYLILCIRMIQASLCWLQLTGVFLLSILFKYLAILDQEDEEDEDNIKIDEESPHIKSEKQIEYENSRVPLLADEEDEDLPRYSSHNYSYNDSDDCEESEDENGVHEEQLLGSHHEREYHRLPEYAEDEREPQVYVA</sequence>
<feature type="compositionally biased region" description="Acidic residues" evidence="1">
    <location>
        <begin position="173"/>
        <end position="183"/>
    </location>
</feature>
<accession>A0A9P6QVG4</accession>
<evidence type="ECO:0000256" key="2">
    <source>
        <dbReference type="SAM" id="Phobius"/>
    </source>
</evidence>
<dbReference type="AlphaFoldDB" id="A0A9P6QVG4"/>
<evidence type="ECO:0000256" key="1">
    <source>
        <dbReference type="SAM" id="MobiDB-lite"/>
    </source>
</evidence>
<dbReference type="OrthoDB" id="2422716at2759"/>
<keyword evidence="4" id="KW-1185">Reference proteome</keyword>
<evidence type="ECO:0000313" key="4">
    <source>
        <dbReference type="Proteomes" id="UP000823405"/>
    </source>
</evidence>
<feature type="non-terminal residue" evidence="3">
    <location>
        <position position="1"/>
    </location>
</feature>
<dbReference type="EMBL" id="JAAAIN010001428">
    <property type="protein sequence ID" value="KAG0303147.1"/>
    <property type="molecule type" value="Genomic_DNA"/>
</dbReference>
<name>A0A9P6QVG4_9FUNG</name>
<evidence type="ECO:0000313" key="3">
    <source>
        <dbReference type="EMBL" id="KAG0303147.1"/>
    </source>
</evidence>
<comment type="caution">
    <text evidence="3">The sequence shown here is derived from an EMBL/GenBank/DDBJ whole genome shotgun (WGS) entry which is preliminary data.</text>
</comment>
<organism evidence="3 4">
    <name type="scientific">Linnemannia gamsii</name>
    <dbReference type="NCBI Taxonomy" id="64522"/>
    <lineage>
        <taxon>Eukaryota</taxon>
        <taxon>Fungi</taxon>
        <taxon>Fungi incertae sedis</taxon>
        <taxon>Mucoromycota</taxon>
        <taxon>Mortierellomycotina</taxon>
        <taxon>Mortierellomycetes</taxon>
        <taxon>Mortierellales</taxon>
        <taxon>Mortierellaceae</taxon>
        <taxon>Linnemannia</taxon>
    </lineage>
</organism>
<reference evidence="3" key="1">
    <citation type="journal article" date="2020" name="Fungal Divers.">
        <title>Resolving the Mortierellaceae phylogeny through synthesis of multi-gene phylogenetics and phylogenomics.</title>
        <authorList>
            <person name="Vandepol N."/>
            <person name="Liber J."/>
            <person name="Desiro A."/>
            <person name="Na H."/>
            <person name="Kennedy M."/>
            <person name="Barry K."/>
            <person name="Grigoriev I.V."/>
            <person name="Miller A.N."/>
            <person name="O'Donnell K."/>
            <person name="Stajich J.E."/>
            <person name="Bonito G."/>
        </authorList>
    </citation>
    <scope>NUCLEOTIDE SEQUENCE</scope>
    <source>
        <strain evidence="3">NVP60</strain>
    </source>
</reference>
<proteinExistence type="predicted"/>
<feature type="compositionally biased region" description="Basic and acidic residues" evidence="1">
    <location>
        <begin position="184"/>
        <end position="205"/>
    </location>
</feature>
<protein>
    <submittedName>
        <fullName evidence="3">Uncharacterized protein</fullName>
    </submittedName>
</protein>
<keyword evidence="2" id="KW-0472">Membrane</keyword>
<keyword evidence="2" id="KW-0812">Transmembrane</keyword>